<dbReference type="eggNOG" id="ENOG502SJ66">
    <property type="taxonomic scope" value="Eukaryota"/>
</dbReference>
<protein>
    <recommendedName>
        <fullName evidence="1">JmjC domain-containing protein</fullName>
    </recommendedName>
</protein>
<dbReference type="OrthoDB" id="5077844at2759"/>
<dbReference type="SUPFAM" id="SSF51197">
    <property type="entry name" value="Clavaminate synthase-like"/>
    <property type="match status" value="1"/>
</dbReference>
<dbReference type="PROSITE" id="PS51184">
    <property type="entry name" value="JMJC"/>
    <property type="match status" value="1"/>
</dbReference>
<dbReference type="Gene3D" id="2.60.120.650">
    <property type="entry name" value="Cupin"/>
    <property type="match status" value="1"/>
</dbReference>
<dbReference type="RefSeq" id="XP_007911875.1">
    <property type="nucleotide sequence ID" value="XM_007913684.1"/>
</dbReference>
<feature type="domain" description="JmjC" evidence="1">
    <location>
        <begin position="1"/>
        <end position="141"/>
    </location>
</feature>
<dbReference type="KEGG" id="tmn:UCRPA7_1084"/>
<dbReference type="InterPro" id="IPR003347">
    <property type="entry name" value="JmjC_dom"/>
</dbReference>
<dbReference type="Proteomes" id="UP000014074">
    <property type="component" value="Unassembled WGS sequence"/>
</dbReference>
<dbReference type="AlphaFoldDB" id="R8BVQ9"/>
<dbReference type="EMBL" id="KB932834">
    <property type="protein sequence ID" value="EOO03400.1"/>
    <property type="molecule type" value="Genomic_DNA"/>
</dbReference>
<proteinExistence type="predicted"/>
<name>R8BVQ9_PHAM7</name>
<reference evidence="3" key="1">
    <citation type="journal article" date="2013" name="Genome Announc.">
        <title>Draft genome sequence of the ascomycete Phaeoacremonium aleophilum strain UCR-PA7, a causal agent of the esca disease complex in grapevines.</title>
        <authorList>
            <person name="Blanco-Ulate B."/>
            <person name="Rolshausen P."/>
            <person name="Cantu D."/>
        </authorList>
    </citation>
    <scope>NUCLEOTIDE SEQUENCE [LARGE SCALE GENOMIC DNA]</scope>
    <source>
        <strain evidence="3">UCR-PA7</strain>
    </source>
</reference>
<dbReference type="HOGENOM" id="CLU_1321713_0_0_1"/>
<evidence type="ECO:0000313" key="2">
    <source>
        <dbReference type="EMBL" id="EOO03400.1"/>
    </source>
</evidence>
<evidence type="ECO:0000259" key="1">
    <source>
        <dbReference type="PROSITE" id="PS51184"/>
    </source>
</evidence>
<evidence type="ECO:0000313" key="3">
    <source>
        <dbReference type="Proteomes" id="UP000014074"/>
    </source>
</evidence>
<keyword evidence="3" id="KW-1185">Reference proteome</keyword>
<sequence>MRDALLMGNCAERTKAMRQEWNEWTELLEWVLLSEGGHNTAPHMDSHGWATWITVQEGLFGFGWMARPTEAEQAAWMADPIHYTGGNWRFLILKPGQTVFFPTGTIHFVFRLRSEQTLAVGGHVLQWSGIERWIMVILNQLKNPSITNEDLGVDVLKYVRTVASLVTNRLKQCRLGELGTIETAQRFLVLTNEVERHFQRKKKKKSKR</sequence>
<dbReference type="GeneID" id="19321200"/>
<gene>
    <name evidence="2" type="ORF">UCRPA7_1084</name>
</gene>
<accession>R8BVQ9</accession>
<organism evidence="2 3">
    <name type="scientific">Phaeoacremonium minimum (strain UCR-PA7)</name>
    <name type="common">Esca disease fungus</name>
    <name type="synonym">Togninia minima</name>
    <dbReference type="NCBI Taxonomy" id="1286976"/>
    <lineage>
        <taxon>Eukaryota</taxon>
        <taxon>Fungi</taxon>
        <taxon>Dikarya</taxon>
        <taxon>Ascomycota</taxon>
        <taxon>Pezizomycotina</taxon>
        <taxon>Sordariomycetes</taxon>
        <taxon>Sordariomycetidae</taxon>
        <taxon>Togniniales</taxon>
        <taxon>Togniniaceae</taxon>
        <taxon>Phaeoacremonium</taxon>
    </lineage>
</organism>